<dbReference type="InterPro" id="IPR023168">
    <property type="entry name" value="GatB_Yqey_C_2"/>
</dbReference>
<evidence type="ECO:0000313" key="1">
    <source>
        <dbReference type="EMBL" id="GAA0581776.1"/>
    </source>
</evidence>
<dbReference type="InterPro" id="IPR042184">
    <property type="entry name" value="YqeY/Aim41_N"/>
</dbReference>
<sequence>MGLRDQLNTAVKEAMKARDQKRLGTLRLIQANIKDKDIAGRTEESREGISDDEILALFGKLIKSREDSIALYEKGGRPELAQAEKDEIAILHEFMPRQLDETETKAAIAAVVAETGAASLKDMGKVMAALKERYTGTMDFGKAGAMVKAQLGGK</sequence>
<dbReference type="Proteomes" id="UP001499951">
    <property type="component" value="Unassembled WGS sequence"/>
</dbReference>
<evidence type="ECO:0000313" key="2">
    <source>
        <dbReference type="Proteomes" id="UP001499951"/>
    </source>
</evidence>
<dbReference type="PANTHER" id="PTHR28055">
    <property type="entry name" value="ALTERED INHERITANCE OF MITOCHONDRIA PROTEIN 41, MITOCHONDRIAL"/>
    <property type="match status" value="1"/>
</dbReference>
<organism evidence="1 2">
    <name type="scientific">Rhizomicrobium electricum</name>
    <dbReference type="NCBI Taxonomy" id="480070"/>
    <lineage>
        <taxon>Bacteria</taxon>
        <taxon>Pseudomonadati</taxon>
        <taxon>Pseudomonadota</taxon>
        <taxon>Alphaproteobacteria</taxon>
        <taxon>Micropepsales</taxon>
        <taxon>Micropepsaceae</taxon>
        <taxon>Rhizomicrobium</taxon>
    </lineage>
</organism>
<dbReference type="InterPro" id="IPR019004">
    <property type="entry name" value="YqeY/Aim41"/>
</dbReference>
<name>A0ABP3Q709_9PROT</name>
<accession>A0ABP3Q709</accession>
<comment type="caution">
    <text evidence="1">The sequence shown here is derived from an EMBL/GenBank/DDBJ whole genome shotgun (WGS) entry which is preliminary data.</text>
</comment>
<protein>
    <submittedName>
        <fullName evidence="1">GatB/YqeY domain-containing protein</fullName>
    </submittedName>
</protein>
<dbReference type="EMBL" id="BAAADD010000009">
    <property type="protein sequence ID" value="GAA0581776.1"/>
    <property type="molecule type" value="Genomic_DNA"/>
</dbReference>
<dbReference type="PANTHER" id="PTHR28055:SF1">
    <property type="entry name" value="ALTERED INHERITANCE OF MITOCHONDRIA PROTEIN 41, MITOCHONDRIAL"/>
    <property type="match status" value="1"/>
</dbReference>
<dbReference type="Gene3D" id="1.10.1510.10">
    <property type="entry name" value="Uncharacterised protein YqeY/AIM41 PF09424, N-terminal domain"/>
    <property type="match status" value="1"/>
</dbReference>
<dbReference type="Pfam" id="PF09424">
    <property type="entry name" value="YqeY"/>
    <property type="match status" value="1"/>
</dbReference>
<dbReference type="InterPro" id="IPR003789">
    <property type="entry name" value="Asn/Gln_tRNA_amidoTrase-B-like"/>
</dbReference>
<reference evidence="2" key="1">
    <citation type="journal article" date="2019" name="Int. J. Syst. Evol. Microbiol.">
        <title>The Global Catalogue of Microorganisms (GCM) 10K type strain sequencing project: providing services to taxonomists for standard genome sequencing and annotation.</title>
        <authorList>
            <consortium name="The Broad Institute Genomics Platform"/>
            <consortium name="The Broad Institute Genome Sequencing Center for Infectious Disease"/>
            <person name="Wu L."/>
            <person name="Ma J."/>
        </authorList>
    </citation>
    <scope>NUCLEOTIDE SEQUENCE [LARGE SCALE GENOMIC DNA]</scope>
    <source>
        <strain evidence="2">JCM 15089</strain>
    </source>
</reference>
<proteinExistence type="predicted"/>
<keyword evidence="2" id="KW-1185">Reference proteome</keyword>
<gene>
    <name evidence="1" type="ORF">GCM10008942_33330</name>
</gene>
<dbReference type="Gene3D" id="1.10.10.410">
    <property type="match status" value="1"/>
</dbReference>
<dbReference type="RefSeq" id="WP_166935156.1">
    <property type="nucleotide sequence ID" value="NZ_BAAADD010000009.1"/>
</dbReference>
<dbReference type="SUPFAM" id="SSF89095">
    <property type="entry name" value="GatB/YqeY motif"/>
    <property type="match status" value="1"/>
</dbReference>